<feature type="compositionally biased region" description="Basic and acidic residues" evidence="1">
    <location>
        <begin position="331"/>
        <end position="340"/>
    </location>
</feature>
<dbReference type="Proteomes" id="UP001648503">
    <property type="component" value="Unassembled WGS sequence"/>
</dbReference>
<evidence type="ECO:0000256" key="1">
    <source>
        <dbReference type="SAM" id="MobiDB-lite"/>
    </source>
</evidence>
<dbReference type="Gene3D" id="3.90.70.80">
    <property type="match status" value="1"/>
</dbReference>
<dbReference type="InterPro" id="IPR050704">
    <property type="entry name" value="Peptidase_C85-like"/>
</dbReference>
<feature type="compositionally biased region" description="Polar residues" evidence="1">
    <location>
        <begin position="357"/>
        <end position="379"/>
    </location>
</feature>
<evidence type="ECO:0000313" key="3">
    <source>
        <dbReference type="EMBL" id="KAH6600458.1"/>
    </source>
</evidence>
<feature type="compositionally biased region" description="Basic residues" evidence="1">
    <location>
        <begin position="341"/>
        <end position="353"/>
    </location>
</feature>
<proteinExistence type="predicted"/>
<sequence length="393" mass="43609">MARKKRQDSGRAAQKTTKNELKNVNHSFTDDNTTQLDCQLAELGLVIKDITGDGNCLFRALSDQLYGTPTRHGQCRIDTCSHIAAYKDLYDPFIDNGDSLEKYIAKMSKGGVYGGNMEIVAFARHHKVNVAVHQAGLPVWVISGTISENSPSRQPMLHIAYHSWEHYSSIRNRDGPFTDMPCISIRPSGNVCGSIPKSKAVWDRAENEPPTHLETVAMNTTGVHDLPKVRALFSKFRGDPGRVIDQLYEDLELETELLPENQTPPTKILEDTVQSSIGSTCQLAKVDIDEIVGPPQLEQLTPNDSIQCQSALTDTKHVLDTIPPKKKNRPLAREKRDQARKAKKQASVQKKREKANPSCTGNSMSESAEITTKSMSASSARDELIDKMHSIHI</sequence>
<dbReference type="InterPro" id="IPR038765">
    <property type="entry name" value="Papain-like_cys_pep_sf"/>
</dbReference>
<feature type="region of interest" description="Disordered" evidence="1">
    <location>
        <begin position="1"/>
        <end position="26"/>
    </location>
</feature>
<dbReference type="SUPFAM" id="SSF54001">
    <property type="entry name" value="Cysteine proteinases"/>
    <property type="match status" value="1"/>
</dbReference>
<evidence type="ECO:0000259" key="2">
    <source>
        <dbReference type="PROSITE" id="PS50802"/>
    </source>
</evidence>
<feature type="region of interest" description="Disordered" evidence="1">
    <location>
        <begin position="315"/>
        <end position="393"/>
    </location>
</feature>
<dbReference type="PANTHER" id="PTHR12419">
    <property type="entry name" value="OTU DOMAIN CONTAINING PROTEIN"/>
    <property type="match status" value="1"/>
</dbReference>
<accession>A0ABQ8FLQ9</accession>
<dbReference type="CDD" id="cd22756">
    <property type="entry name" value="OTU_OTUD3-like"/>
    <property type="match status" value="1"/>
</dbReference>
<comment type="caution">
    <text evidence="3">The sequence shown here is derived from an EMBL/GenBank/DDBJ whole genome shotgun (WGS) entry which is preliminary data.</text>
</comment>
<dbReference type="PROSITE" id="PS50802">
    <property type="entry name" value="OTU"/>
    <property type="match status" value="1"/>
</dbReference>
<name>A0ABQ8FLQ9_9FUNG</name>
<dbReference type="EMBL" id="JAFCIX010000035">
    <property type="protein sequence ID" value="KAH6600458.1"/>
    <property type="molecule type" value="Genomic_DNA"/>
</dbReference>
<gene>
    <name evidence="3" type="ORF">BASA50_002281</name>
</gene>
<protein>
    <recommendedName>
        <fullName evidence="2">OTU domain-containing protein</fullName>
    </recommendedName>
</protein>
<dbReference type="PANTHER" id="PTHR12419:SF7">
    <property type="entry name" value="OTU DOMAIN-CONTAINING PROTEIN 3"/>
    <property type="match status" value="1"/>
</dbReference>
<feature type="compositionally biased region" description="Basic and acidic residues" evidence="1">
    <location>
        <begin position="380"/>
        <end position="393"/>
    </location>
</feature>
<keyword evidence="4" id="KW-1185">Reference proteome</keyword>
<evidence type="ECO:0000313" key="4">
    <source>
        <dbReference type="Proteomes" id="UP001648503"/>
    </source>
</evidence>
<reference evidence="3 4" key="1">
    <citation type="submission" date="2021-02" db="EMBL/GenBank/DDBJ databases">
        <title>Variation within the Batrachochytrium salamandrivorans European outbreak.</title>
        <authorList>
            <person name="Kelly M."/>
            <person name="Pasmans F."/>
            <person name="Shea T.P."/>
            <person name="Munoz J.F."/>
            <person name="Carranza S."/>
            <person name="Cuomo C.A."/>
            <person name="Martel A."/>
        </authorList>
    </citation>
    <scope>NUCLEOTIDE SEQUENCE [LARGE SCALE GENOMIC DNA]</scope>
    <source>
        <strain evidence="3 4">AMFP18/2</strain>
    </source>
</reference>
<feature type="domain" description="OTU" evidence="2">
    <location>
        <begin position="45"/>
        <end position="173"/>
    </location>
</feature>
<organism evidence="3 4">
    <name type="scientific">Batrachochytrium salamandrivorans</name>
    <dbReference type="NCBI Taxonomy" id="1357716"/>
    <lineage>
        <taxon>Eukaryota</taxon>
        <taxon>Fungi</taxon>
        <taxon>Fungi incertae sedis</taxon>
        <taxon>Chytridiomycota</taxon>
        <taxon>Chytridiomycota incertae sedis</taxon>
        <taxon>Chytridiomycetes</taxon>
        <taxon>Rhizophydiales</taxon>
        <taxon>Rhizophydiales incertae sedis</taxon>
        <taxon>Batrachochytrium</taxon>
    </lineage>
</organism>
<dbReference type="Pfam" id="PF02338">
    <property type="entry name" value="OTU"/>
    <property type="match status" value="1"/>
</dbReference>
<dbReference type="InterPro" id="IPR003323">
    <property type="entry name" value="OTU_dom"/>
</dbReference>